<gene>
    <name evidence="2" type="ORF">RIF29_00777</name>
</gene>
<dbReference type="Proteomes" id="UP001372338">
    <property type="component" value="Unassembled WGS sequence"/>
</dbReference>
<evidence type="ECO:0000313" key="3">
    <source>
        <dbReference type="Proteomes" id="UP001372338"/>
    </source>
</evidence>
<organism evidence="2 3">
    <name type="scientific">Crotalaria pallida</name>
    <name type="common">Smooth rattlebox</name>
    <name type="synonym">Crotalaria striata</name>
    <dbReference type="NCBI Taxonomy" id="3830"/>
    <lineage>
        <taxon>Eukaryota</taxon>
        <taxon>Viridiplantae</taxon>
        <taxon>Streptophyta</taxon>
        <taxon>Embryophyta</taxon>
        <taxon>Tracheophyta</taxon>
        <taxon>Spermatophyta</taxon>
        <taxon>Magnoliopsida</taxon>
        <taxon>eudicotyledons</taxon>
        <taxon>Gunneridae</taxon>
        <taxon>Pentapetalae</taxon>
        <taxon>rosids</taxon>
        <taxon>fabids</taxon>
        <taxon>Fabales</taxon>
        <taxon>Fabaceae</taxon>
        <taxon>Papilionoideae</taxon>
        <taxon>50 kb inversion clade</taxon>
        <taxon>genistoids sensu lato</taxon>
        <taxon>core genistoids</taxon>
        <taxon>Crotalarieae</taxon>
        <taxon>Crotalaria</taxon>
    </lineage>
</organism>
<keyword evidence="1" id="KW-0732">Signal</keyword>
<feature type="chain" id="PRO_5042905736" evidence="1">
    <location>
        <begin position="17"/>
        <end position="66"/>
    </location>
</feature>
<dbReference type="EMBL" id="JAYWIO010000001">
    <property type="protein sequence ID" value="KAK7287497.1"/>
    <property type="molecule type" value="Genomic_DNA"/>
</dbReference>
<evidence type="ECO:0000256" key="1">
    <source>
        <dbReference type="SAM" id="SignalP"/>
    </source>
</evidence>
<name>A0AAN9IW87_CROPI</name>
<protein>
    <submittedName>
        <fullName evidence="2">Uncharacterized protein</fullName>
    </submittedName>
</protein>
<sequence>MLTLSCLVVLLVDADATTSRFVLEDQKNVEGWVQPDDYARIDDADEYLELEGAPVLICPSPFLLLE</sequence>
<keyword evidence="3" id="KW-1185">Reference proteome</keyword>
<comment type="caution">
    <text evidence="2">The sequence shown here is derived from an EMBL/GenBank/DDBJ whole genome shotgun (WGS) entry which is preliminary data.</text>
</comment>
<dbReference type="AlphaFoldDB" id="A0AAN9IW87"/>
<accession>A0AAN9IW87</accession>
<reference evidence="2 3" key="1">
    <citation type="submission" date="2024-01" db="EMBL/GenBank/DDBJ databases">
        <title>The genomes of 5 underutilized Papilionoideae crops provide insights into root nodulation and disease resistanc.</title>
        <authorList>
            <person name="Yuan L."/>
        </authorList>
    </citation>
    <scope>NUCLEOTIDE SEQUENCE [LARGE SCALE GENOMIC DNA]</scope>
    <source>
        <strain evidence="2">ZHUSHIDOU_FW_LH</strain>
        <tissue evidence="2">Leaf</tissue>
    </source>
</reference>
<evidence type="ECO:0000313" key="2">
    <source>
        <dbReference type="EMBL" id="KAK7287497.1"/>
    </source>
</evidence>
<proteinExistence type="predicted"/>
<feature type="signal peptide" evidence="1">
    <location>
        <begin position="1"/>
        <end position="16"/>
    </location>
</feature>